<dbReference type="EC" id="2.7.4.1" evidence="8 9"/>
<feature type="domain" description="Polyphosphate kinase middle" evidence="11">
    <location>
        <begin position="180"/>
        <end position="374"/>
    </location>
</feature>
<dbReference type="PANTHER" id="PTHR30218">
    <property type="entry name" value="POLYPHOSPHATE KINASE"/>
    <property type="match status" value="1"/>
</dbReference>
<feature type="compositionally biased region" description="Basic and acidic residues" evidence="10">
    <location>
        <begin position="9"/>
        <end position="40"/>
    </location>
</feature>
<evidence type="ECO:0000313" key="15">
    <source>
        <dbReference type="EMBL" id="PZO22529.1"/>
    </source>
</evidence>
<proteinExistence type="inferred from homology"/>
<dbReference type="SUPFAM" id="SSF143724">
    <property type="entry name" value="PHP14-like"/>
    <property type="match status" value="1"/>
</dbReference>
<dbReference type="Pfam" id="PF13090">
    <property type="entry name" value="PP_kinase_C"/>
    <property type="match status" value="1"/>
</dbReference>
<dbReference type="NCBIfam" id="NF003921">
    <property type="entry name" value="PRK05443.2-2"/>
    <property type="match status" value="1"/>
</dbReference>
<dbReference type="SUPFAM" id="SSF140356">
    <property type="entry name" value="PPK N-terminal domain-like"/>
    <property type="match status" value="1"/>
</dbReference>
<evidence type="ECO:0000256" key="7">
    <source>
        <dbReference type="ARBA" id="ARBA00022842"/>
    </source>
</evidence>
<dbReference type="GO" id="GO:0006799">
    <property type="term" value="P:polyphosphate biosynthetic process"/>
    <property type="evidence" value="ECO:0007669"/>
    <property type="project" value="UniProtKB-UniRule"/>
</dbReference>
<dbReference type="Proteomes" id="UP000249354">
    <property type="component" value="Unassembled WGS sequence"/>
</dbReference>
<dbReference type="InterPro" id="IPR025198">
    <property type="entry name" value="PPK_N_dom"/>
</dbReference>
<comment type="function">
    <text evidence="8 9">Catalyzes the reversible transfer of the terminal phosphate of ATP to form a long-chain polyphosphate (polyP).</text>
</comment>
<dbReference type="InterPro" id="IPR036830">
    <property type="entry name" value="PP_kinase_middle_dom_sf"/>
</dbReference>
<accession>A0A2W4V051</accession>
<dbReference type="FunFam" id="3.30.870.10:FF:000001">
    <property type="entry name" value="Polyphosphate kinase"/>
    <property type="match status" value="1"/>
</dbReference>
<dbReference type="NCBIfam" id="NF003918">
    <property type="entry name" value="PRK05443.1-2"/>
    <property type="match status" value="1"/>
</dbReference>
<organism evidence="15 16">
    <name type="scientific">Leptolyngbya foveolarum</name>
    <dbReference type="NCBI Taxonomy" id="47253"/>
    <lineage>
        <taxon>Bacteria</taxon>
        <taxon>Bacillati</taxon>
        <taxon>Cyanobacteriota</taxon>
        <taxon>Cyanophyceae</taxon>
        <taxon>Leptolyngbyales</taxon>
        <taxon>Leptolyngbyaceae</taxon>
        <taxon>Leptolyngbya group</taxon>
        <taxon>Leptolyngbya</taxon>
    </lineage>
</organism>
<evidence type="ECO:0000256" key="4">
    <source>
        <dbReference type="ARBA" id="ARBA00022741"/>
    </source>
</evidence>
<feature type="region of interest" description="Disordered" evidence="10">
    <location>
        <begin position="1"/>
        <end position="55"/>
    </location>
</feature>
<feature type="binding site" evidence="8">
    <location>
        <position position="667"/>
    </location>
    <ligand>
        <name>ATP</name>
        <dbReference type="ChEBI" id="CHEBI:30616"/>
    </ligand>
</feature>
<reference evidence="15 16" key="2">
    <citation type="submission" date="2018-06" db="EMBL/GenBank/DDBJ databases">
        <title>Metagenomic assembly of (sub)arctic Cyanobacteria and their associated microbiome from non-axenic cultures.</title>
        <authorList>
            <person name="Baurain D."/>
        </authorList>
    </citation>
    <scope>NUCLEOTIDE SEQUENCE [LARGE SCALE GENOMIC DNA]</scope>
    <source>
        <strain evidence="15">ULC129bin1</strain>
    </source>
</reference>
<feature type="binding site" evidence="8">
    <location>
        <position position="480"/>
    </location>
    <ligand>
        <name>Mg(2+)</name>
        <dbReference type="ChEBI" id="CHEBI:18420"/>
    </ligand>
</feature>
<comment type="catalytic activity">
    <reaction evidence="8 9">
        <text>[phosphate](n) + ATP = [phosphate](n+1) + ADP</text>
        <dbReference type="Rhea" id="RHEA:19573"/>
        <dbReference type="Rhea" id="RHEA-COMP:9859"/>
        <dbReference type="Rhea" id="RHEA-COMP:14280"/>
        <dbReference type="ChEBI" id="CHEBI:16838"/>
        <dbReference type="ChEBI" id="CHEBI:30616"/>
        <dbReference type="ChEBI" id="CHEBI:456216"/>
        <dbReference type="EC" id="2.7.4.1"/>
    </reaction>
</comment>
<feature type="domain" description="Polyphosphate kinase N-terminal" evidence="12">
    <location>
        <begin position="66"/>
        <end position="171"/>
    </location>
</feature>
<evidence type="ECO:0000256" key="1">
    <source>
        <dbReference type="ARBA" id="ARBA00022553"/>
    </source>
</evidence>
<evidence type="ECO:0000256" key="9">
    <source>
        <dbReference type="RuleBase" id="RU003800"/>
    </source>
</evidence>
<dbReference type="EMBL" id="QBMC01000009">
    <property type="protein sequence ID" value="PZO22529.1"/>
    <property type="molecule type" value="Genomic_DNA"/>
</dbReference>
<keyword evidence="1 8" id="KW-0597">Phosphoprotein</keyword>
<dbReference type="InterPro" id="IPR036832">
    <property type="entry name" value="PPK_N_dom_sf"/>
</dbReference>
<dbReference type="Gene3D" id="3.30.1840.10">
    <property type="entry name" value="Polyphosphate kinase middle domain"/>
    <property type="match status" value="1"/>
</dbReference>
<dbReference type="InterPro" id="IPR003414">
    <property type="entry name" value="PP_kinase"/>
</dbReference>
<dbReference type="Pfam" id="PF02503">
    <property type="entry name" value="PP_kinase"/>
    <property type="match status" value="1"/>
</dbReference>
<evidence type="ECO:0000256" key="8">
    <source>
        <dbReference type="HAMAP-Rule" id="MF_00347"/>
    </source>
</evidence>
<dbReference type="GO" id="GO:0008976">
    <property type="term" value="F:polyphosphate kinase activity"/>
    <property type="evidence" value="ECO:0007669"/>
    <property type="project" value="UniProtKB-UniRule"/>
</dbReference>
<dbReference type="Gene3D" id="1.20.58.310">
    <property type="entry name" value="Polyphosphate kinase N-terminal domain"/>
    <property type="match status" value="1"/>
</dbReference>
<evidence type="ECO:0000256" key="10">
    <source>
        <dbReference type="SAM" id="MobiDB-lite"/>
    </source>
</evidence>
<evidence type="ECO:0000256" key="2">
    <source>
        <dbReference type="ARBA" id="ARBA00022679"/>
    </source>
</evidence>
<comment type="cofactor">
    <cofactor evidence="8">
        <name>Mg(2+)</name>
        <dbReference type="ChEBI" id="CHEBI:18420"/>
    </cofactor>
</comment>
<feature type="binding site" evidence="8">
    <location>
        <position position="104"/>
    </location>
    <ligand>
        <name>ATP</name>
        <dbReference type="ChEBI" id="CHEBI:30616"/>
    </ligand>
</feature>
<dbReference type="GO" id="GO:0046872">
    <property type="term" value="F:metal ion binding"/>
    <property type="evidence" value="ECO:0007669"/>
    <property type="project" value="UniProtKB-KW"/>
</dbReference>
<keyword evidence="2 8" id="KW-0808">Transferase</keyword>
<evidence type="ECO:0000256" key="5">
    <source>
        <dbReference type="ARBA" id="ARBA00022777"/>
    </source>
</evidence>
<dbReference type="Pfam" id="PF17941">
    <property type="entry name" value="PP_kinase_C_1"/>
    <property type="match status" value="1"/>
</dbReference>
<keyword evidence="6 8" id="KW-0067">ATP-binding</keyword>
<comment type="similarity">
    <text evidence="8 9">Belongs to the polyphosphate kinase 1 (PPK1) family.</text>
</comment>
<feature type="domain" description="Polyphosphate kinase C-terminal" evidence="14">
    <location>
        <begin position="405"/>
        <end position="571"/>
    </location>
</feature>
<dbReference type="PANTHER" id="PTHR30218:SF0">
    <property type="entry name" value="POLYPHOSPHATE KINASE"/>
    <property type="match status" value="1"/>
</dbReference>
<feature type="binding site" evidence="8">
    <location>
        <position position="543"/>
    </location>
    <ligand>
        <name>ATP</name>
        <dbReference type="ChEBI" id="CHEBI:30616"/>
    </ligand>
</feature>
<dbReference type="CDD" id="cd09168">
    <property type="entry name" value="PLDc_PaPPK1_C2_like"/>
    <property type="match status" value="1"/>
</dbReference>
<dbReference type="HAMAP" id="MF_00347">
    <property type="entry name" value="Polyphosphate_kinase"/>
    <property type="match status" value="1"/>
</dbReference>
<sequence>MSKASNDSKSNRQLETKSDAKEKEKKDGKADSQSSRKNDSEPEDDSTQAAATRASEKIQINNPRWYLSRELSWLEFNRRVLHEALDNRTPLIERLKFLAIFSSNLDEYFMVRVAVIKQQIEAEVDKRTPDGRTPTEQLRDIGKRLRPMIGQAHQFFQNDLRPQLPDHGIYLLDYADLNTEQQGYLNRYFKEQVFPVLTPLAVDSGHPFPYISNLSLNLAVEIQETDATESHFARVKVPKVLPRFVQLPSKLCPKMPAEAGAKPAAAHWAGVPMEQVISHNIAALFSGMEVKDCYPFRITRNADLSVEEDDADDLMLAIEQELRKRRIGGSVVRLEIEAGMDAGMRTTLMNELKIQEKDVYEIESPLGLADLISFMSLPLPDLKDKHWTAVTSPSWKAAINEEGSNVFSMIRRRDRLVHHPYDSFTNSVQAFITQAASDPSVLAIKITLYRTSGDSPIVNALVKAAENGKQVVALVELKARFDEENNINWARTLERAGVHVVYGLLNLKTHTKVSLVVRREEEKIRRYVHIGTGNYNPKTARLYTDLGLMSCREELGTDLTDLFNYLTGYSKQQDYQKLLIAPASLRSQMTEFIREEAAIAESGQPGRIIVKMNALVDPKIIAELYKASQAGVEIDLIIRGICCLRPGIIGISENIRVTSVIGRFLEHSRIFYFHNDGDERYYIGSADWMPRNLDRRVEALVPIEEPSLRTRLSELMQICMDDNRQAWEMRSDGTYEQRQPKKGEPNRSTHKIMMKKALARR</sequence>
<evidence type="ECO:0000313" key="16">
    <source>
        <dbReference type="Proteomes" id="UP000249354"/>
    </source>
</evidence>
<feature type="active site" description="Phosphohistidine intermediate" evidence="8">
    <location>
        <position position="510"/>
    </location>
</feature>
<dbReference type="PIRSF" id="PIRSF015589">
    <property type="entry name" value="PP_kinase"/>
    <property type="match status" value="1"/>
</dbReference>
<dbReference type="InterPro" id="IPR024953">
    <property type="entry name" value="PP_kinase_middle"/>
</dbReference>
<dbReference type="AlphaFoldDB" id="A0A2W4V051"/>
<evidence type="ECO:0000259" key="12">
    <source>
        <dbReference type="Pfam" id="PF13089"/>
    </source>
</evidence>
<evidence type="ECO:0000256" key="6">
    <source>
        <dbReference type="ARBA" id="ARBA00022840"/>
    </source>
</evidence>
<dbReference type="InterPro" id="IPR025200">
    <property type="entry name" value="PPK_C_dom2"/>
</dbReference>
<evidence type="ECO:0000256" key="3">
    <source>
        <dbReference type="ARBA" id="ARBA00022723"/>
    </source>
</evidence>
<feature type="compositionally biased region" description="Basic and acidic residues" evidence="10">
    <location>
        <begin position="729"/>
        <end position="747"/>
    </location>
</feature>
<evidence type="ECO:0000259" key="13">
    <source>
        <dbReference type="Pfam" id="PF13090"/>
    </source>
</evidence>
<name>A0A2W4V051_9CYAN</name>
<dbReference type="InterPro" id="IPR041108">
    <property type="entry name" value="PP_kinase_C_1"/>
</dbReference>
<feature type="binding site" evidence="8">
    <location>
        <position position="450"/>
    </location>
    <ligand>
        <name>Mg(2+)</name>
        <dbReference type="ChEBI" id="CHEBI:18420"/>
    </ligand>
</feature>
<feature type="binding site" evidence="8">
    <location>
        <position position="639"/>
    </location>
    <ligand>
        <name>ATP</name>
        <dbReference type="ChEBI" id="CHEBI:30616"/>
    </ligand>
</feature>
<keyword evidence="4 8" id="KW-0547">Nucleotide-binding</keyword>
<reference evidence="16" key="1">
    <citation type="submission" date="2018-04" db="EMBL/GenBank/DDBJ databases">
        <authorList>
            <person name="Cornet L."/>
        </authorList>
    </citation>
    <scope>NUCLEOTIDE SEQUENCE [LARGE SCALE GENOMIC DNA]</scope>
</reference>
<dbReference type="NCBIfam" id="TIGR03705">
    <property type="entry name" value="poly_P_kin"/>
    <property type="match status" value="1"/>
</dbReference>
<keyword evidence="7 8" id="KW-0460">Magnesium</keyword>
<keyword evidence="5 8" id="KW-0418">Kinase</keyword>
<feature type="region of interest" description="Disordered" evidence="10">
    <location>
        <begin position="729"/>
        <end position="761"/>
    </location>
</feature>
<dbReference type="SUPFAM" id="SSF56024">
    <property type="entry name" value="Phospholipase D/nuclease"/>
    <property type="match status" value="2"/>
</dbReference>
<comment type="caution">
    <text evidence="15">The sequence shown here is derived from an EMBL/GenBank/DDBJ whole genome shotgun (WGS) entry which is preliminary data.</text>
</comment>
<feature type="compositionally biased region" description="Basic residues" evidence="10">
    <location>
        <begin position="748"/>
        <end position="761"/>
    </location>
</feature>
<dbReference type="GO" id="GO:0005524">
    <property type="term" value="F:ATP binding"/>
    <property type="evidence" value="ECO:0007669"/>
    <property type="project" value="UniProtKB-KW"/>
</dbReference>
<evidence type="ECO:0000259" key="11">
    <source>
        <dbReference type="Pfam" id="PF02503"/>
    </source>
</evidence>
<evidence type="ECO:0000259" key="14">
    <source>
        <dbReference type="Pfam" id="PF17941"/>
    </source>
</evidence>
<dbReference type="Gene3D" id="3.30.870.10">
    <property type="entry name" value="Endonuclease Chain A"/>
    <property type="match status" value="2"/>
</dbReference>
<dbReference type="Pfam" id="PF13089">
    <property type="entry name" value="PP_kinase_N"/>
    <property type="match status" value="1"/>
</dbReference>
<protein>
    <recommendedName>
        <fullName evidence="8 9">Polyphosphate kinase</fullName>
        <ecNumber evidence="8 9">2.7.4.1</ecNumber>
    </recommendedName>
    <alternativeName>
        <fullName evidence="8">ATP-polyphosphate phosphotransferase</fullName>
    </alternativeName>
    <alternativeName>
        <fullName evidence="8">Polyphosphoric acid kinase</fullName>
    </alternativeName>
</protein>
<dbReference type="NCBIfam" id="NF003917">
    <property type="entry name" value="PRK05443.1-1"/>
    <property type="match status" value="1"/>
</dbReference>
<comment type="PTM">
    <text evidence="8 9">An intermediate of this reaction is the autophosphorylated ppk in which a phosphate is covalently linked to a histidine residue through a N-P bond.</text>
</comment>
<keyword evidence="3 8" id="KW-0479">Metal-binding</keyword>
<gene>
    <name evidence="15" type="primary">ppk1</name>
    <name evidence="8" type="synonym">ppk</name>
    <name evidence="15" type="ORF">DCF25_02700</name>
</gene>
<feature type="domain" description="Polyphosphate kinase C-terminal" evidence="13">
    <location>
        <begin position="578"/>
        <end position="747"/>
    </location>
</feature>
<dbReference type="CDD" id="cd09165">
    <property type="entry name" value="PLDc_PaPPK1_C1_like"/>
    <property type="match status" value="1"/>
</dbReference>
<dbReference type="GO" id="GO:0009358">
    <property type="term" value="C:polyphosphate kinase complex"/>
    <property type="evidence" value="ECO:0007669"/>
    <property type="project" value="InterPro"/>
</dbReference>